<organism evidence="2 3">
    <name type="scientific">Caenorhabditis tropicalis</name>
    <dbReference type="NCBI Taxonomy" id="1561998"/>
    <lineage>
        <taxon>Eukaryota</taxon>
        <taxon>Metazoa</taxon>
        <taxon>Ecdysozoa</taxon>
        <taxon>Nematoda</taxon>
        <taxon>Chromadorea</taxon>
        <taxon>Rhabditida</taxon>
        <taxon>Rhabditina</taxon>
        <taxon>Rhabditomorpha</taxon>
        <taxon>Rhabditoidea</taxon>
        <taxon>Rhabditidae</taxon>
        <taxon>Peloderinae</taxon>
        <taxon>Caenorhabditis</taxon>
    </lineage>
</organism>
<keyword evidence="2" id="KW-1185">Reference proteome</keyword>
<sequence length="253" mass="28796">MAHRMNISHFGRQYQEAGRRYYETPSVMQNGQNSFPPPFVNQQEQYGMNSMSEWNEPPSWADVKPANDGMVQVGKAPHQSFERQRPQPQQQMNQFPPQAYSWGQAPNQPTDESNDVFSTMGHWGPPPNANGQKHQYNQYGHHHQSPNQNQNEDVFDNIGEWNGNPEPPRPLMMSIDLNAPTPLPTVPSYPMMGTHSVESPTTSNNSTEERNSWKTIEAILSSVPSRSPSVAEEVDIYIPANSNRFWNSNLQNY</sequence>
<protein>
    <submittedName>
        <fullName evidence="3">Ovule protein</fullName>
    </submittedName>
</protein>
<evidence type="ECO:0000313" key="3">
    <source>
        <dbReference type="WBParaSite" id="Csp11.Scaffold627.g6675.t1"/>
    </source>
</evidence>
<reference evidence="3" key="1">
    <citation type="submission" date="2016-11" db="UniProtKB">
        <authorList>
            <consortium name="WormBaseParasite"/>
        </authorList>
    </citation>
    <scope>IDENTIFICATION</scope>
</reference>
<dbReference type="STRING" id="1561998.A0A1I7TK20"/>
<proteinExistence type="predicted"/>
<evidence type="ECO:0000313" key="2">
    <source>
        <dbReference type="Proteomes" id="UP000095282"/>
    </source>
</evidence>
<feature type="compositionally biased region" description="Low complexity" evidence="1">
    <location>
        <begin position="86"/>
        <end position="98"/>
    </location>
</feature>
<feature type="compositionally biased region" description="Polar residues" evidence="1">
    <location>
        <begin position="104"/>
        <end position="115"/>
    </location>
</feature>
<feature type="region of interest" description="Disordered" evidence="1">
    <location>
        <begin position="78"/>
        <end position="115"/>
    </location>
</feature>
<accession>A0A1I7TK20</accession>
<dbReference type="AlphaFoldDB" id="A0A1I7TK20"/>
<dbReference type="Proteomes" id="UP000095282">
    <property type="component" value="Unplaced"/>
</dbReference>
<name>A0A1I7TK20_9PELO</name>
<feature type="region of interest" description="Disordered" evidence="1">
    <location>
        <begin position="138"/>
        <end position="165"/>
    </location>
</feature>
<dbReference type="eggNOG" id="ENOG502TIUZ">
    <property type="taxonomic scope" value="Eukaryota"/>
</dbReference>
<evidence type="ECO:0000256" key="1">
    <source>
        <dbReference type="SAM" id="MobiDB-lite"/>
    </source>
</evidence>
<dbReference type="WBParaSite" id="Csp11.Scaffold627.g6675.t1">
    <property type="protein sequence ID" value="Csp11.Scaffold627.g6675.t1"/>
    <property type="gene ID" value="Csp11.Scaffold627.g6675"/>
</dbReference>